<name>X6M8P1_RETFI</name>
<dbReference type="InterPro" id="IPR036322">
    <property type="entry name" value="WD40_repeat_dom_sf"/>
</dbReference>
<keyword evidence="2" id="KW-0677">Repeat</keyword>
<dbReference type="InterPro" id="IPR050995">
    <property type="entry name" value="WD-F-box_domain-protein"/>
</dbReference>
<dbReference type="PANTHER" id="PTHR14604:SF4">
    <property type="entry name" value="F-BOX DOMAIN-CONTAINING PROTEIN"/>
    <property type="match status" value="1"/>
</dbReference>
<gene>
    <name evidence="4" type="ORF">RFI_27361</name>
</gene>
<feature type="repeat" description="WD" evidence="3">
    <location>
        <begin position="185"/>
        <end position="211"/>
    </location>
</feature>
<dbReference type="Gene3D" id="2.130.10.10">
    <property type="entry name" value="YVTN repeat-like/Quinoprotein amine dehydrogenase"/>
    <property type="match status" value="2"/>
</dbReference>
<dbReference type="PROSITE" id="PS00678">
    <property type="entry name" value="WD_REPEATS_1"/>
    <property type="match status" value="2"/>
</dbReference>
<feature type="repeat" description="WD" evidence="3">
    <location>
        <begin position="59"/>
        <end position="106"/>
    </location>
</feature>
<dbReference type="AlphaFoldDB" id="X6M8P1"/>
<feature type="non-terminal residue" evidence="4">
    <location>
        <position position="229"/>
    </location>
</feature>
<keyword evidence="1 3" id="KW-0853">WD repeat</keyword>
<organism evidence="4 5">
    <name type="scientific">Reticulomyxa filosa</name>
    <dbReference type="NCBI Taxonomy" id="46433"/>
    <lineage>
        <taxon>Eukaryota</taxon>
        <taxon>Sar</taxon>
        <taxon>Rhizaria</taxon>
        <taxon>Retaria</taxon>
        <taxon>Foraminifera</taxon>
        <taxon>Monothalamids</taxon>
        <taxon>Reticulomyxidae</taxon>
        <taxon>Reticulomyxa</taxon>
    </lineage>
</organism>
<evidence type="ECO:0000313" key="4">
    <source>
        <dbReference type="EMBL" id="ETO10016.1"/>
    </source>
</evidence>
<dbReference type="PROSITE" id="PS50294">
    <property type="entry name" value="WD_REPEATS_REGION"/>
    <property type="match status" value="1"/>
</dbReference>
<dbReference type="Pfam" id="PF00400">
    <property type="entry name" value="WD40"/>
    <property type="match status" value="4"/>
</dbReference>
<feature type="repeat" description="WD" evidence="3">
    <location>
        <begin position="107"/>
        <end position="150"/>
    </location>
</feature>
<comment type="caution">
    <text evidence="4">The sequence shown here is derived from an EMBL/GenBank/DDBJ whole genome shotgun (WGS) entry which is preliminary data.</text>
</comment>
<evidence type="ECO:0000313" key="5">
    <source>
        <dbReference type="Proteomes" id="UP000023152"/>
    </source>
</evidence>
<keyword evidence="5" id="KW-1185">Reference proteome</keyword>
<dbReference type="SUPFAM" id="SSF50978">
    <property type="entry name" value="WD40 repeat-like"/>
    <property type="match status" value="1"/>
</dbReference>
<dbReference type="PROSITE" id="PS50082">
    <property type="entry name" value="WD_REPEATS_2"/>
    <property type="match status" value="4"/>
</dbReference>
<dbReference type="CDD" id="cd00200">
    <property type="entry name" value="WD40"/>
    <property type="match status" value="1"/>
</dbReference>
<dbReference type="PANTHER" id="PTHR14604">
    <property type="entry name" value="WD40 REPEAT PF20"/>
    <property type="match status" value="1"/>
</dbReference>
<evidence type="ECO:0000256" key="3">
    <source>
        <dbReference type="PROSITE-ProRule" id="PRU00221"/>
    </source>
</evidence>
<dbReference type="InterPro" id="IPR019775">
    <property type="entry name" value="WD40_repeat_CS"/>
</dbReference>
<reference evidence="4 5" key="1">
    <citation type="journal article" date="2013" name="Curr. Biol.">
        <title>The Genome of the Foraminiferan Reticulomyxa filosa.</title>
        <authorList>
            <person name="Glockner G."/>
            <person name="Hulsmann N."/>
            <person name="Schleicher M."/>
            <person name="Noegel A.A."/>
            <person name="Eichinger L."/>
            <person name="Gallinger C."/>
            <person name="Pawlowski J."/>
            <person name="Sierra R."/>
            <person name="Euteneuer U."/>
            <person name="Pillet L."/>
            <person name="Moustafa A."/>
            <person name="Platzer M."/>
            <person name="Groth M."/>
            <person name="Szafranski K."/>
            <person name="Schliwa M."/>
        </authorList>
    </citation>
    <scope>NUCLEOTIDE SEQUENCE [LARGE SCALE GENOMIC DNA]</scope>
</reference>
<dbReference type="PRINTS" id="PR00320">
    <property type="entry name" value="GPROTEINBRPT"/>
</dbReference>
<evidence type="ECO:0000256" key="2">
    <source>
        <dbReference type="ARBA" id="ARBA00022737"/>
    </source>
</evidence>
<feature type="repeat" description="WD" evidence="3">
    <location>
        <begin position="32"/>
        <end position="58"/>
    </location>
</feature>
<evidence type="ECO:0000256" key="1">
    <source>
        <dbReference type="ARBA" id="ARBA00022574"/>
    </source>
</evidence>
<dbReference type="InterPro" id="IPR015943">
    <property type="entry name" value="WD40/YVTN_repeat-like_dom_sf"/>
</dbReference>
<dbReference type="Proteomes" id="UP000023152">
    <property type="component" value="Unassembled WGS sequence"/>
</dbReference>
<dbReference type="InterPro" id="IPR020472">
    <property type="entry name" value="WD40_PAC1"/>
</dbReference>
<protein>
    <submittedName>
        <fullName evidence="4">WD-40 repeat-containing protein</fullName>
    </submittedName>
</protein>
<dbReference type="EMBL" id="ASPP01023724">
    <property type="protein sequence ID" value="ETO10016.1"/>
    <property type="molecule type" value="Genomic_DNA"/>
</dbReference>
<sequence length="229" mass="25987">MFETFRLSSKLLKTFAGQIHAVWSIDYLSLDNHQLLCSGSEDSIIRVWDVDSNKQIQSFNGHSDCVTCVKFSSYYHYNYNRNVICSSSIDTTIRFWDIKNNQQLQIFNERTEWISCIEFSPFNDGRYLCSGSWGNTICLWDIETSKLLHVFNGHINGVRCVDISPLQSNNNNNDRSNNIGVIGGNGYTICSGSLDKTICVWDIETTKQLNIFKGHGSYVISAKYGSNGL</sequence>
<proteinExistence type="predicted"/>
<dbReference type="SMART" id="SM00320">
    <property type="entry name" value="WD40"/>
    <property type="match status" value="4"/>
</dbReference>
<dbReference type="InterPro" id="IPR001680">
    <property type="entry name" value="WD40_rpt"/>
</dbReference>
<dbReference type="OrthoDB" id="270624at2759"/>
<accession>X6M8P1</accession>